<organism evidence="4">
    <name type="scientific">Ganoderma boninense</name>
    <dbReference type="NCBI Taxonomy" id="34458"/>
    <lineage>
        <taxon>Eukaryota</taxon>
        <taxon>Fungi</taxon>
        <taxon>Dikarya</taxon>
        <taxon>Basidiomycota</taxon>
        <taxon>Agaricomycotina</taxon>
        <taxon>Agaricomycetes</taxon>
        <taxon>Polyporales</taxon>
        <taxon>Polyporaceae</taxon>
        <taxon>Ganoderma</taxon>
    </lineage>
</organism>
<feature type="domain" description="DUF6533" evidence="3">
    <location>
        <begin position="24"/>
        <end position="67"/>
    </location>
</feature>
<protein>
    <submittedName>
        <fullName evidence="4">Cytochrome P450 monooxygenase CYP52X1</fullName>
    </submittedName>
</protein>
<dbReference type="EMBL" id="LR725398">
    <property type="protein sequence ID" value="VWO96140.1"/>
    <property type="molecule type" value="Genomic_DNA"/>
</dbReference>
<keyword evidence="4" id="KW-0503">Monooxygenase</keyword>
<dbReference type="GO" id="GO:0004497">
    <property type="term" value="F:monooxygenase activity"/>
    <property type="evidence" value="ECO:0007669"/>
    <property type="project" value="UniProtKB-KW"/>
</dbReference>
<reference evidence="4" key="1">
    <citation type="submission" date="2019-10" db="EMBL/GenBank/DDBJ databases">
        <authorList>
            <person name="Nor Muhammad N."/>
        </authorList>
    </citation>
    <scope>NUCLEOTIDE SEQUENCE</scope>
</reference>
<evidence type="ECO:0000256" key="1">
    <source>
        <dbReference type="SAM" id="MobiDB-lite"/>
    </source>
</evidence>
<evidence type="ECO:0000259" key="3">
    <source>
        <dbReference type="Pfam" id="PF20151"/>
    </source>
</evidence>
<feature type="transmembrane region" description="Helical" evidence="2">
    <location>
        <begin position="231"/>
        <end position="251"/>
    </location>
</feature>
<evidence type="ECO:0000313" key="4">
    <source>
        <dbReference type="EMBL" id="VWO96140.1"/>
    </source>
</evidence>
<feature type="region of interest" description="Disordered" evidence="1">
    <location>
        <begin position="359"/>
        <end position="395"/>
    </location>
</feature>
<dbReference type="AlphaFoldDB" id="A0A5K1JWN7"/>
<dbReference type="Pfam" id="PF20151">
    <property type="entry name" value="DUF6533"/>
    <property type="match status" value="1"/>
</dbReference>
<sequence>MSSQPDNAIDELVAFYAAVQPGGYCGVAVTALIVYDWVVTLPRELQLFWTGKARPLSSILYFTNKYLNLLAQVINLVEYGPISDELHESHLRGQHLHMFFFPSTSSIRRVEGICIDSQSLAIGVHLSVVEHAVCHKYSIFRFRPLRYTGSHGGVHGKWDDYFLSHPNMFVTWSLFGPLPRKTDITSTVFLTNRISTILAETLLIAITWRQFRHEGSGLKINRSEALKTKGLAWVMLCDGLIYFIVLLFLNITNLVLTELAESAAVNGNVSLLARFASPLSSLLVSHFLLDLQDAHQRKAVGLDTDDPLYTLQSCNIRSAYFVPTLGSLGAVIEPAHYSREEHDAAEFFVDVDLSEVPVSAPSGEGAFSQDSRTEDGTTLSGSGLGGSGLRVSEAV</sequence>
<keyword evidence="2" id="KW-0472">Membrane</keyword>
<evidence type="ECO:0000256" key="2">
    <source>
        <dbReference type="SAM" id="Phobius"/>
    </source>
</evidence>
<dbReference type="InterPro" id="IPR045340">
    <property type="entry name" value="DUF6533"/>
</dbReference>
<keyword evidence="2" id="KW-1133">Transmembrane helix</keyword>
<name>A0A5K1JWN7_9APHY</name>
<feature type="transmembrane region" description="Helical" evidence="2">
    <location>
        <begin position="12"/>
        <end position="35"/>
    </location>
</feature>
<accession>A0A5K1JWN7</accession>
<keyword evidence="2" id="KW-0812">Transmembrane</keyword>
<keyword evidence="4" id="KW-0560">Oxidoreductase</keyword>
<gene>
    <name evidence="4" type="primary">E2EAF6</name>
</gene>
<proteinExistence type="predicted"/>